<dbReference type="GO" id="GO:0015297">
    <property type="term" value="F:antiporter activity"/>
    <property type="evidence" value="ECO:0007669"/>
    <property type="project" value="UniProtKB-KW"/>
</dbReference>
<comment type="similarity">
    <text evidence="8">Belongs to the NhaC Na(+)/H(+) (TC 2.A.35) antiporter family.</text>
</comment>
<keyword evidence="4" id="KW-1003">Cell membrane</keyword>
<dbReference type="NCBIfam" id="TIGR00931">
    <property type="entry name" value="antiport_nhaC"/>
    <property type="match status" value="1"/>
</dbReference>
<dbReference type="STRING" id="157838.AN964_24535"/>
<evidence type="ECO:0000256" key="8">
    <source>
        <dbReference type="ARBA" id="ARBA00038435"/>
    </source>
</evidence>
<keyword evidence="12" id="KW-1185">Reference proteome</keyword>
<organism evidence="11 12">
    <name type="scientific">Heyndrickxia shackletonii</name>
    <dbReference type="NCBI Taxonomy" id="157838"/>
    <lineage>
        <taxon>Bacteria</taxon>
        <taxon>Bacillati</taxon>
        <taxon>Bacillota</taxon>
        <taxon>Bacilli</taxon>
        <taxon>Bacillales</taxon>
        <taxon>Bacillaceae</taxon>
        <taxon>Heyndrickxia</taxon>
    </lineage>
</organism>
<feature type="transmembrane region" description="Helical" evidence="9">
    <location>
        <begin position="194"/>
        <end position="216"/>
    </location>
</feature>
<dbReference type="RefSeq" id="WP_055742398.1">
    <property type="nucleotide sequence ID" value="NZ_JAAIWL010000012.1"/>
</dbReference>
<name>A0A0Q3T9R1_9BACI</name>
<dbReference type="InterPro" id="IPR004770">
    <property type="entry name" value="Na/H_antiport_NhaC"/>
</dbReference>
<feature type="transmembrane region" description="Helical" evidence="9">
    <location>
        <begin position="258"/>
        <end position="275"/>
    </location>
</feature>
<dbReference type="InterPro" id="IPR052180">
    <property type="entry name" value="NhaC_Na-H+_Antiporter"/>
</dbReference>
<feature type="transmembrane region" description="Helical" evidence="9">
    <location>
        <begin position="431"/>
        <end position="450"/>
    </location>
</feature>
<feature type="transmembrane region" description="Helical" evidence="9">
    <location>
        <begin position="347"/>
        <end position="368"/>
    </location>
</feature>
<evidence type="ECO:0000256" key="1">
    <source>
        <dbReference type="ARBA" id="ARBA00004651"/>
    </source>
</evidence>
<dbReference type="AlphaFoldDB" id="A0A0Q3T9R1"/>
<proteinExistence type="inferred from homology"/>
<keyword evidence="3" id="KW-0050">Antiport</keyword>
<comment type="subcellular location">
    <subcellularLocation>
        <location evidence="1">Cell membrane</location>
        <topology evidence="1">Multi-pass membrane protein</topology>
    </subcellularLocation>
</comment>
<keyword evidence="2" id="KW-0813">Transport</keyword>
<dbReference type="Proteomes" id="UP000051888">
    <property type="component" value="Unassembled WGS sequence"/>
</dbReference>
<evidence type="ECO:0000256" key="4">
    <source>
        <dbReference type="ARBA" id="ARBA00022475"/>
    </source>
</evidence>
<dbReference type="InterPro" id="IPR018461">
    <property type="entry name" value="Na/H_Antiport_NhaC-like_C"/>
</dbReference>
<comment type="caution">
    <text evidence="11">The sequence shown here is derived from an EMBL/GenBank/DDBJ whole genome shotgun (WGS) entry which is preliminary data.</text>
</comment>
<evidence type="ECO:0000259" key="10">
    <source>
        <dbReference type="Pfam" id="PF03553"/>
    </source>
</evidence>
<evidence type="ECO:0000256" key="6">
    <source>
        <dbReference type="ARBA" id="ARBA00022989"/>
    </source>
</evidence>
<dbReference type="GO" id="GO:0005886">
    <property type="term" value="C:plasma membrane"/>
    <property type="evidence" value="ECO:0007669"/>
    <property type="project" value="UniProtKB-SubCell"/>
</dbReference>
<evidence type="ECO:0000256" key="2">
    <source>
        <dbReference type="ARBA" id="ARBA00022448"/>
    </source>
</evidence>
<dbReference type="OrthoDB" id="9762978at2"/>
<keyword evidence="5 9" id="KW-0812">Transmembrane</keyword>
<accession>A0A0Q3T9R1</accession>
<sequence length="465" mass="50170">MNQMKKVYTPSLPEALILTILIVGLISFSIIKFSAAPQIPILLSIFVLIIFGLIKKISFKDLETGMVIGAQNGLSAVFLFFLIGILIAAWMISGTIPTLIYGGFHIVTQHFFYAIVFVLTAIVGTSIGSSLTTSATLGVAFIGIASALDASLAITAGAIVSGAFFGDKMSPLSDTTNIASSIMKVDLFEHIRNMAWTTIPAFIISCIGYVILSFNISSKNMTRLSGFQDSLVHTHLIHWYSLLPIVLLGIFAYKKISAFISLAFNSFFAIILSYFHHPISGTELFQVLFNGYVSHTGNKMIDSLLTRGGLNSMMFTMSLVILALCMAGLTLTLGIIPVLLQSLSRGLNKIGTVIMSAAFTAIGVNVFIGEQYLSVILTGEAFQQSFARLGLANKNLSRVLEDAGAVVNPLVPWSVCGVFLTKVLGVGTLHYLPFSFFCLLSPILTIFFGFTGKTLTIKETEKISA</sequence>
<feature type="transmembrane region" description="Helical" evidence="9">
    <location>
        <begin position="313"/>
        <end position="340"/>
    </location>
</feature>
<feature type="transmembrane region" description="Helical" evidence="9">
    <location>
        <begin position="137"/>
        <end position="165"/>
    </location>
</feature>
<dbReference type="EMBL" id="LJJC01000015">
    <property type="protein sequence ID" value="KQL50792.1"/>
    <property type="molecule type" value="Genomic_DNA"/>
</dbReference>
<evidence type="ECO:0000256" key="3">
    <source>
        <dbReference type="ARBA" id="ARBA00022449"/>
    </source>
</evidence>
<reference evidence="11 12" key="1">
    <citation type="submission" date="2015-09" db="EMBL/GenBank/DDBJ databases">
        <title>Genome sequencing project for genomic taxonomy and phylogenomics of Bacillus-like bacteria.</title>
        <authorList>
            <person name="Liu B."/>
            <person name="Wang J."/>
            <person name="Zhu Y."/>
            <person name="Liu G."/>
            <person name="Chen Q."/>
            <person name="Chen Z."/>
            <person name="Lan J."/>
            <person name="Che J."/>
            <person name="Ge C."/>
            <person name="Shi H."/>
            <person name="Pan Z."/>
            <person name="Liu X."/>
        </authorList>
    </citation>
    <scope>NUCLEOTIDE SEQUENCE [LARGE SCALE GENOMIC DNA]</scope>
    <source>
        <strain evidence="11 12">LMG 18435</strain>
    </source>
</reference>
<feature type="transmembrane region" description="Helical" evidence="9">
    <location>
        <begin position="38"/>
        <end position="54"/>
    </location>
</feature>
<evidence type="ECO:0000256" key="7">
    <source>
        <dbReference type="ARBA" id="ARBA00023136"/>
    </source>
</evidence>
<feature type="transmembrane region" description="Helical" evidence="9">
    <location>
        <begin position="12"/>
        <end position="31"/>
    </location>
</feature>
<dbReference type="PANTHER" id="PTHR33451">
    <property type="entry name" value="MALATE-2H(+)/NA(+)-LACTATE ANTIPORTER"/>
    <property type="match status" value="1"/>
</dbReference>
<evidence type="ECO:0000313" key="11">
    <source>
        <dbReference type="EMBL" id="KQL50792.1"/>
    </source>
</evidence>
<feature type="domain" description="Na+/H+ antiporter NhaC-like C-terminal" evidence="10">
    <location>
        <begin position="162"/>
        <end position="452"/>
    </location>
</feature>
<keyword evidence="7 9" id="KW-0472">Membrane</keyword>
<dbReference type="Pfam" id="PF03553">
    <property type="entry name" value="Na_H_antiporter"/>
    <property type="match status" value="1"/>
</dbReference>
<feature type="transmembrane region" description="Helical" evidence="9">
    <location>
        <begin position="111"/>
        <end position="131"/>
    </location>
</feature>
<dbReference type="PANTHER" id="PTHR33451:SF6">
    <property type="entry name" value="NA(+)_H(+) ANTIPORTER NHAC"/>
    <property type="match status" value="1"/>
</dbReference>
<protein>
    <submittedName>
        <fullName evidence="11">Sodium:proton antiporter</fullName>
    </submittedName>
</protein>
<evidence type="ECO:0000256" key="5">
    <source>
        <dbReference type="ARBA" id="ARBA00022692"/>
    </source>
</evidence>
<feature type="transmembrane region" description="Helical" evidence="9">
    <location>
        <begin position="236"/>
        <end position="253"/>
    </location>
</feature>
<evidence type="ECO:0000256" key="9">
    <source>
        <dbReference type="SAM" id="Phobius"/>
    </source>
</evidence>
<dbReference type="PATRIC" id="fig|157838.3.peg.5400"/>
<evidence type="ECO:0000313" key="12">
    <source>
        <dbReference type="Proteomes" id="UP000051888"/>
    </source>
</evidence>
<gene>
    <name evidence="11" type="ORF">AN964_24535</name>
</gene>
<feature type="transmembrane region" description="Helical" evidence="9">
    <location>
        <begin position="74"/>
        <end position="99"/>
    </location>
</feature>
<keyword evidence="6 9" id="KW-1133">Transmembrane helix</keyword>